<name>A0A6J5LCW2_9CAUD</name>
<dbReference type="EMBL" id="LR796236">
    <property type="protein sequence ID" value="CAB4129569.1"/>
    <property type="molecule type" value="Genomic_DNA"/>
</dbReference>
<reference evidence="1" key="1">
    <citation type="submission" date="2020-04" db="EMBL/GenBank/DDBJ databases">
        <authorList>
            <person name="Chiriac C."/>
            <person name="Salcher M."/>
            <person name="Ghai R."/>
            <person name="Kavagutti S V."/>
        </authorList>
    </citation>
    <scope>NUCLEOTIDE SEQUENCE</scope>
</reference>
<gene>
    <name evidence="1" type="ORF">UFOVP115_48</name>
</gene>
<proteinExistence type="predicted"/>
<protein>
    <submittedName>
        <fullName evidence="1">Uncharacterized protein</fullName>
    </submittedName>
</protein>
<organism evidence="1">
    <name type="scientific">uncultured Caudovirales phage</name>
    <dbReference type="NCBI Taxonomy" id="2100421"/>
    <lineage>
        <taxon>Viruses</taxon>
        <taxon>Duplodnaviria</taxon>
        <taxon>Heunggongvirae</taxon>
        <taxon>Uroviricota</taxon>
        <taxon>Caudoviricetes</taxon>
        <taxon>Peduoviridae</taxon>
        <taxon>Maltschvirus</taxon>
        <taxon>Maltschvirus maltsch</taxon>
    </lineage>
</organism>
<sequence length="36" mass="3885">MSAEADDVNSSDDEATNITPIDAAIFRSLGNRVLYI</sequence>
<evidence type="ECO:0000313" key="1">
    <source>
        <dbReference type="EMBL" id="CAB4129569.1"/>
    </source>
</evidence>
<accession>A0A6J5LCW2</accession>